<reference evidence="1 2" key="1">
    <citation type="submission" date="2016-10" db="EMBL/GenBank/DDBJ databases">
        <authorList>
            <person name="de Groot N.N."/>
        </authorList>
    </citation>
    <scope>NUCLEOTIDE SEQUENCE [LARGE SCALE GENOMIC DNA]</scope>
    <source>
        <strain evidence="1 2">AR40</strain>
    </source>
</reference>
<evidence type="ECO:0000313" key="2">
    <source>
        <dbReference type="Proteomes" id="UP000182584"/>
    </source>
</evidence>
<name>A0A1H9PUX7_BUTFI</name>
<gene>
    <name evidence="1" type="ORF">SAMN04487884_106153</name>
</gene>
<evidence type="ECO:0000313" key="1">
    <source>
        <dbReference type="EMBL" id="SER51920.1"/>
    </source>
</evidence>
<protein>
    <recommendedName>
        <fullName evidence="3">DUF4304 domain-containing protein</fullName>
    </recommendedName>
</protein>
<dbReference type="Proteomes" id="UP000182584">
    <property type="component" value="Unassembled WGS sequence"/>
</dbReference>
<organism evidence="1 2">
    <name type="scientific">Butyrivibrio fibrisolvens</name>
    <dbReference type="NCBI Taxonomy" id="831"/>
    <lineage>
        <taxon>Bacteria</taxon>
        <taxon>Bacillati</taxon>
        <taxon>Bacillota</taxon>
        <taxon>Clostridia</taxon>
        <taxon>Lachnospirales</taxon>
        <taxon>Lachnospiraceae</taxon>
        <taxon>Butyrivibrio</taxon>
    </lineage>
</organism>
<sequence length="210" mass="24754">MTPSEMNKALTSLLIENMNSSGFKKKRTGVFWRKVNNCEQYFSFSYTRDRGLPGTNYSMYPTLSFRYQKVDELHCLFMGKEYDDRERRFGTGSKGLYTLVPRSDSFRYKYSSKNPMNDHAELIYKDFADYALPFFDKYDSLDKVEAYFDKNRRYNREGFDVIRHNAYGCCIAAVLCANGKLEKCRQLLEEDGIVTDEQKARIIEYIELQK</sequence>
<evidence type="ECO:0008006" key="3">
    <source>
        <dbReference type="Google" id="ProtNLM"/>
    </source>
</evidence>
<proteinExistence type="predicted"/>
<accession>A0A1H9PUX7</accession>
<dbReference type="EMBL" id="FOGJ01000006">
    <property type="protein sequence ID" value="SER51920.1"/>
    <property type="molecule type" value="Genomic_DNA"/>
</dbReference>
<dbReference type="AlphaFoldDB" id="A0A1H9PUX7"/>